<dbReference type="InParanoid" id="A0A067LTU9"/>
<dbReference type="Proteomes" id="UP000027195">
    <property type="component" value="Unassembled WGS sequence"/>
</dbReference>
<organism evidence="4 5">
    <name type="scientific">Botryobasidium botryosum (strain FD-172 SS1)</name>
    <dbReference type="NCBI Taxonomy" id="930990"/>
    <lineage>
        <taxon>Eukaryota</taxon>
        <taxon>Fungi</taxon>
        <taxon>Dikarya</taxon>
        <taxon>Basidiomycota</taxon>
        <taxon>Agaricomycotina</taxon>
        <taxon>Agaricomycetes</taxon>
        <taxon>Cantharellales</taxon>
        <taxon>Botryobasidiaceae</taxon>
        <taxon>Botryobasidium</taxon>
    </lineage>
</organism>
<sequence length="364" mass="38009">MINSTLLAAVHLAIALYPFFAYAVVTNVVEGNITNAVGSNADCFPKFSWMNNGLMQSPCLVSAYASSSCAAMGDFVIESLDDPMVPYPPPNTTRPSASSRSINACTCSSVGYQLISACGVCQGVTNVLTWSTWHANCPDALVNVKVYPFPVPSRTAFPAWALLDPSTSNIFDVQAAQSVSASGLPDVPAGVTPTVVPFPAMFLTSTGTLSRSATSSPTNSMTPSSSAIPQHASTSAVNLVIIVGSVVGGVTLVVLAAYLTLFCARRRRQAAADEARGSHPHAYTLPMLSPGPIASPVGVYSAPPMGSDGELEMLYSGIPRLTHSGSPHYYHRVQQAYKVPPPPSPPPSYPGSTGNHNHTHSGSP</sequence>
<dbReference type="EMBL" id="KL198125">
    <property type="protein sequence ID" value="KDQ06723.1"/>
    <property type="molecule type" value="Genomic_DNA"/>
</dbReference>
<protein>
    <recommendedName>
        <fullName evidence="6">Membrane-associated protein</fullName>
    </recommendedName>
</protein>
<reference evidence="5" key="1">
    <citation type="journal article" date="2014" name="Proc. Natl. Acad. Sci. U.S.A.">
        <title>Extensive sampling of basidiomycete genomes demonstrates inadequacy of the white-rot/brown-rot paradigm for wood decay fungi.</title>
        <authorList>
            <person name="Riley R."/>
            <person name="Salamov A.A."/>
            <person name="Brown D.W."/>
            <person name="Nagy L.G."/>
            <person name="Floudas D."/>
            <person name="Held B.W."/>
            <person name="Levasseur A."/>
            <person name="Lombard V."/>
            <person name="Morin E."/>
            <person name="Otillar R."/>
            <person name="Lindquist E.A."/>
            <person name="Sun H."/>
            <person name="LaButti K.M."/>
            <person name="Schmutz J."/>
            <person name="Jabbour D."/>
            <person name="Luo H."/>
            <person name="Baker S.E."/>
            <person name="Pisabarro A.G."/>
            <person name="Walton J.D."/>
            <person name="Blanchette R.A."/>
            <person name="Henrissat B."/>
            <person name="Martin F."/>
            <person name="Cullen D."/>
            <person name="Hibbett D.S."/>
            <person name="Grigoriev I.V."/>
        </authorList>
    </citation>
    <scope>NUCLEOTIDE SEQUENCE [LARGE SCALE GENOMIC DNA]</scope>
    <source>
        <strain evidence="5">FD-172 SS1</strain>
    </source>
</reference>
<feature type="chain" id="PRO_5001640733" description="Membrane-associated protein" evidence="3">
    <location>
        <begin position="24"/>
        <end position="364"/>
    </location>
</feature>
<evidence type="ECO:0000313" key="4">
    <source>
        <dbReference type="EMBL" id="KDQ06723.1"/>
    </source>
</evidence>
<accession>A0A067LTU9</accession>
<feature type="signal peptide" evidence="3">
    <location>
        <begin position="1"/>
        <end position="23"/>
    </location>
</feature>
<feature type="region of interest" description="Disordered" evidence="1">
    <location>
        <begin position="332"/>
        <end position="364"/>
    </location>
</feature>
<feature type="compositionally biased region" description="Pro residues" evidence="1">
    <location>
        <begin position="339"/>
        <end position="349"/>
    </location>
</feature>
<evidence type="ECO:0000256" key="1">
    <source>
        <dbReference type="SAM" id="MobiDB-lite"/>
    </source>
</evidence>
<feature type="region of interest" description="Disordered" evidence="1">
    <location>
        <begin position="209"/>
        <end position="228"/>
    </location>
</feature>
<keyword evidence="2" id="KW-0812">Transmembrane</keyword>
<dbReference type="HOGENOM" id="CLU_053888_2_0_1"/>
<evidence type="ECO:0000256" key="3">
    <source>
        <dbReference type="SAM" id="SignalP"/>
    </source>
</evidence>
<evidence type="ECO:0000256" key="2">
    <source>
        <dbReference type="SAM" id="Phobius"/>
    </source>
</evidence>
<evidence type="ECO:0000313" key="5">
    <source>
        <dbReference type="Proteomes" id="UP000027195"/>
    </source>
</evidence>
<keyword evidence="5" id="KW-1185">Reference proteome</keyword>
<gene>
    <name evidence="4" type="ORF">BOTBODRAFT_243047</name>
</gene>
<dbReference type="OrthoDB" id="2576311at2759"/>
<dbReference type="STRING" id="930990.A0A067LTU9"/>
<keyword evidence="2" id="KW-0472">Membrane</keyword>
<dbReference type="AlphaFoldDB" id="A0A067LTU9"/>
<evidence type="ECO:0008006" key="6">
    <source>
        <dbReference type="Google" id="ProtNLM"/>
    </source>
</evidence>
<proteinExistence type="predicted"/>
<feature type="compositionally biased region" description="Polar residues" evidence="1">
    <location>
        <begin position="351"/>
        <end position="364"/>
    </location>
</feature>
<keyword evidence="3" id="KW-0732">Signal</keyword>
<feature type="transmembrane region" description="Helical" evidence="2">
    <location>
        <begin position="236"/>
        <end position="259"/>
    </location>
</feature>
<keyword evidence="2" id="KW-1133">Transmembrane helix</keyword>
<name>A0A067LTU9_BOTB1</name>
<feature type="compositionally biased region" description="Low complexity" evidence="1">
    <location>
        <begin position="212"/>
        <end position="227"/>
    </location>
</feature>